<accession>A0A931B5X5</accession>
<dbReference type="EMBL" id="JADPRT010000013">
    <property type="protein sequence ID" value="MBF9071815.1"/>
    <property type="molecule type" value="Genomic_DNA"/>
</dbReference>
<name>A0A931B5X5_9ACTN</name>
<feature type="region of interest" description="Disordered" evidence="1">
    <location>
        <begin position="560"/>
        <end position="589"/>
    </location>
</feature>
<evidence type="ECO:0000259" key="2">
    <source>
        <dbReference type="Pfam" id="PF03432"/>
    </source>
</evidence>
<dbReference type="RefSeq" id="WP_196196979.1">
    <property type="nucleotide sequence ID" value="NZ_JADPRT010000013.1"/>
</dbReference>
<evidence type="ECO:0000256" key="1">
    <source>
        <dbReference type="SAM" id="MobiDB-lite"/>
    </source>
</evidence>
<sequence length="589" mass="65132">MVPNIIRRKKDQKRWGRNTYGLLRYLFGPGEANEHTDQHLVTSWNPMLTAEPGQFVFGSGEHTARMRDLARHLDLPVNALEEQQRPKRWVWHCSVRNDPGDRILSDEEWATAARRILHATGLAPQGDDRAVRWAVVRHAEDHIHIVATLVRQDGRRPRHHNDAGRAQTECRTIEREWGLRQLNPGDGTAAKAPSRGEIAKAARQGRPEASRDALRRAARAALIGSGSEEEFFARLEDQGVLVNLRRLPSGDIGGYSVAVLGDTNAQGVPVWFAGRKLAADLSLPKIRARFDETEHTEPVLRDQAQPEPATGTAGAEAAGERPIAARRAAAATVEHATTVVVSAEPELAAGEISDLTEVLDALAQTTPTVQRSELVAAARAYDRAARSHVRAARTQDRALRRAADELMRSGYLLRSSKDGGASAWLLSALVLAVFAVANWHSQRGHHQQAAAARESAQHLRRAYQQTAGQQLAALHREGRRLPGPARQRHRTTALRYHPHQAQQVDEGMFDALAYTLHQAEQHGHDPAELLRRATASRELDSAQDVTAVLVWRIRNLVDLPAPTPEARRPERPEHGGDRAQAQDGPGRQR</sequence>
<evidence type="ECO:0000313" key="3">
    <source>
        <dbReference type="EMBL" id="MBF9071815.1"/>
    </source>
</evidence>
<comment type="caution">
    <text evidence="3">The sequence shown here is derived from an EMBL/GenBank/DDBJ whole genome shotgun (WGS) entry which is preliminary data.</text>
</comment>
<evidence type="ECO:0000313" key="4">
    <source>
        <dbReference type="Proteomes" id="UP000657385"/>
    </source>
</evidence>
<dbReference type="Pfam" id="PF03432">
    <property type="entry name" value="Relaxase"/>
    <property type="match status" value="1"/>
</dbReference>
<dbReference type="AlphaFoldDB" id="A0A931B5X5"/>
<feature type="region of interest" description="Disordered" evidence="1">
    <location>
        <begin position="294"/>
        <end position="321"/>
    </location>
</feature>
<feature type="domain" description="MobA/VirD2-like nuclease" evidence="2">
    <location>
        <begin position="83"/>
        <end position="179"/>
    </location>
</feature>
<reference evidence="3" key="1">
    <citation type="submission" date="2020-11" db="EMBL/GenBank/DDBJ databases">
        <title>Isolation and identification of active actinomycetes.</title>
        <authorList>
            <person name="Yu B."/>
        </authorList>
    </citation>
    <scope>NUCLEOTIDE SEQUENCE</scope>
    <source>
        <strain evidence="3">NEAU-YB345</strain>
    </source>
</reference>
<feature type="compositionally biased region" description="Basic and acidic residues" evidence="1">
    <location>
        <begin position="565"/>
        <end position="577"/>
    </location>
</feature>
<proteinExistence type="predicted"/>
<keyword evidence="4" id="KW-1185">Reference proteome</keyword>
<dbReference type="Proteomes" id="UP000657385">
    <property type="component" value="Unassembled WGS sequence"/>
</dbReference>
<gene>
    <name evidence="3" type="ORF">I2501_27710</name>
</gene>
<feature type="compositionally biased region" description="Low complexity" evidence="1">
    <location>
        <begin position="306"/>
        <end position="321"/>
    </location>
</feature>
<dbReference type="InterPro" id="IPR005094">
    <property type="entry name" value="Endonuclease_MobA/VirD2"/>
</dbReference>
<protein>
    <submittedName>
        <fullName evidence="3">Mobilization protein</fullName>
    </submittedName>
</protein>
<organism evidence="3 4">
    <name type="scientific">Streptacidiphilus fuscans</name>
    <dbReference type="NCBI Taxonomy" id="2789292"/>
    <lineage>
        <taxon>Bacteria</taxon>
        <taxon>Bacillati</taxon>
        <taxon>Actinomycetota</taxon>
        <taxon>Actinomycetes</taxon>
        <taxon>Kitasatosporales</taxon>
        <taxon>Streptomycetaceae</taxon>
        <taxon>Streptacidiphilus</taxon>
    </lineage>
</organism>